<evidence type="ECO:0000313" key="2">
    <source>
        <dbReference type="EMBL" id="TAA29831.1"/>
    </source>
</evidence>
<dbReference type="EMBL" id="SHMB01000003">
    <property type="protein sequence ID" value="TAA29831.1"/>
    <property type="molecule type" value="Genomic_DNA"/>
</dbReference>
<dbReference type="InterPro" id="IPR046475">
    <property type="entry name" value="DUF6796"/>
</dbReference>
<evidence type="ECO:0000256" key="1">
    <source>
        <dbReference type="SAM" id="Phobius"/>
    </source>
</evidence>
<name>A0A4Q8LK83_9GAMM</name>
<feature type="transmembrane region" description="Helical" evidence="1">
    <location>
        <begin position="103"/>
        <end position="133"/>
    </location>
</feature>
<feature type="transmembrane region" description="Helical" evidence="1">
    <location>
        <begin position="69"/>
        <end position="91"/>
    </location>
</feature>
<comment type="caution">
    <text evidence="2">The sequence shown here is derived from an EMBL/GenBank/DDBJ whole genome shotgun (WGS) entry which is preliminary data.</text>
</comment>
<protein>
    <submittedName>
        <fullName evidence="2">Uncharacterized protein</fullName>
    </submittedName>
</protein>
<dbReference type="AlphaFoldDB" id="A0A4Q8LK83"/>
<keyword evidence="1" id="KW-0812">Transmembrane</keyword>
<evidence type="ECO:0000313" key="3">
    <source>
        <dbReference type="Proteomes" id="UP000291286"/>
    </source>
</evidence>
<dbReference type="Pfam" id="PF20599">
    <property type="entry name" value="DUF6796"/>
    <property type="match status" value="1"/>
</dbReference>
<dbReference type="Proteomes" id="UP000291286">
    <property type="component" value="Unassembled WGS sequence"/>
</dbReference>
<organism evidence="2 3">
    <name type="scientific">Pseudoxanthomonas winnipegensis</name>
    <dbReference type="NCBI Taxonomy" id="2480810"/>
    <lineage>
        <taxon>Bacteria</taxon>
        <taxon>Pseudomonadati</taxon>
        <taxon>Pseudomonadota</taxon>
        <taxon>Gammaproteobacteria</taxon>
        <taxon>Lysobacterales</taxon>
        <taxon>Lysobacteraceae</taxon>
        <taxon>Pseudoxanthomonas</taxon>
    </lineage>
</organism>
<accession>A0A4Q8LK83</accession>
<keyword evidence="1" id="KW-0472">Membrane</keyword>
<feature type="transmembrane region" description="Helical" evidence="1">
    <location>
        <begin position="153"/>
        <end position="175"/>
    </location>
</feature>
<keyword evidence="1" id="KW-1133">Transmembrane helix</keyword>
<gene>
    <name evidence="2" type="ORF">EA661_09830</name>
</gene>
<dbReference type="RefSeq" id="WP_130518212.1">
    <property type="nucleotide sequence ID" value="NZ_SHMA01000002.1"/>
</dbReference>
<reference evidence="2 3" key="1">
    <citation type="submission" date="2019-02" db="EMBL/GenBank/DDBJ databases">
        <title>WGS of Pseudoxanthomonas species novum from clinical isolates.</title>
        <authorList>
            <person name="Bernier A.-M."/>
            <person name="Bernard K."/>
            <person name="Vachon A."/>
        </authorList>
    </citation>
    <scope>NUCLEOTIDE SEQUENCE [LARGE SCALE GENOMIC DNA]</scope>
    <source>
        <strain evidence="2 3">NML171202</strain>
    </source>
</reference>
<proteinExistence type="predicted"/>
<sequence length="243" mass="25995">MKASADGPDWVWWAGWAGVLGALGWIVGDVLIVGHVAARDEFPLMFEVYAGSVDPEMAERLVDVPRGRLLAGALVAVFAMPLYLLGAWHLWRGLRPAGPRWALPATVLLALGYAWSPLAHAAFYFVGAVYQTLLQSPAASHLPLLALAAEFRHALLLVYVPSVACTALGLLVFSLAVASGRSAYPRWFALTSNPVLLGLLAIGGPRLLHGPVADALAGAAFNAAQLLLYLQSSCLLRMHRDRL</sequence>
<feature type="transmembrane region" description="Helical" evidence="1">
    <location>
        <begin position="12"/>
        <end position="38"/>
    </location>
</feature>
<feature type="transmembrane region" description="Helical" evidence="1">
    <location>
        <begin position="187"/>
        <end position="204"/>
    </location>
</feature>